<dbReference type="PANTHER" id="PTHR38340:SF1">
    <property type="entry name" value="S-LAYER PROTEIN"/>
    <property type="match status" value="1"/>
</dbReference>
<evidence type="ECO:0000313" key="6">
    <source>
        <dbReference type="EMBL" id="EFL91437.1"/>
    </source>
</evidence>
<keyword evidence="5" id="KW-0472">Membrane</keyword>
<dbReference type="Pfam" id="PF00353">
    <property type="entry name" value="HemolysinCabind"/>
    <property type="match status" value="3"/>
</dbReference>
<dbReference type="Proteomes" id="UP000005726">
    <property type="component" value="Unassembled WGS sequence"/>
</dbReference>
<dbReference type="InterPro" id="IPR011049">
    <property type="entry name" value="Serralysin-like_metalloprot_C"/>
</dbReference>
<dbReference type="InterPro" id="IPR001343">
    <property type="entry name" value="Hemolysn_Ca-bd"/>
</dbReference>
<organism evidence="6 7">
    <name type="scientific">Candidatus Regiella insecticola LSR1</name>
    <dbReference type="NCBI Taxonomy" id="663321"/>
    <lineage>
        <taxon>Bacteria</taxon>
        <taxon>Pseudomonadati</taxon>
        <taxon>Pseudomonadota</taxon>
        <taxon>Gammaproteobacteria</taxon>
        <taxon>Enterobacterales</taxon>
        <taxon>Enterobacteriaceae</taxon>
        <taxon>aphid secondary symbionts</taxon>
        <taxon>Candidatus Regiella</taxon>
    </lineage>
</organism>
<keyword evidence="2" id="KW-0964">Secreted</keyword>
<dbReference type="AlphaFoldDB" id="E0WU82"/>
<dbReference type="PANTHER" id="PTHR38340">
    <property type="entry name" value="S-LAYER PROTEIN"/>
    <property type="match status" value="1"/>
</dbReference>
<dbReference type="STRING" id="663321.REG_1652"/>
<name>E0WU82_9ENTR</name>
<evidence type="ECO:0000256" key="1">
    <source>
        <dbReference type="ARBA" id="ARBA00004613"/>
    </source>
</evidence>
<dbReference type="PRINTS" id="PR00313">
    <property type="entry name" value="CABNDNGRPT"/>
</dbReference>
<evidence type="ECO:0000256" key="4">
    <source>
        <dbReference type="SAM" id="MobiDB-lite"/>
    </source>
</evidence>
<comment type="subcellular location">
    <subcellularLocation>
        <location evidence="1">Secreted</location>
    </subcellularLocation>
</comment>
<feature type="region of interest" description="Disordered" evidence="4">
    <location>
        <begin position="1034"/>
        <end position="1053"/>
    </location>
</feature>
<evidence type="ECO:0000256" key="3">
    <source>
        <dbReference type="ARBA" id="ARBA00022837"/>
    </source>
</evidence>
<evidence type="ECO:0000256" key="2">
    <source>
        <dbReference type="ARBA" id="ARBA00022525"/>
    </source>
</evidence>
<dbReference type="RefSeq" id="WP_006705268.1">
    <property type="nucleotide sequence ID" value="NZ_CAWLGB010000050.1"/>
</dbReference>
<keyword evidence="5" id="KW-0812">Transmembrane</keyword>
<dbReference type="SUPFAM" id="SSF51120">
    <property type="entry name" value="beta-Roll"/>
    <property type="match status" value="2"/>
</dbReference>
<dbReference type="eggNOG" id="COG2931">
    <property type="taxonomic scope" value="Bacteria"/>
</dbReference>
<dbReference type="GO" id="GO:0005576">
    <property type="term" value="C:extracellular region"/>
    <property type="evidence" value="ECO:0007669"/>
    <property type="project" value="UniProtKB-SubCell"/>
</dbReference>
<gene>
    <name evidence="6" type="ORF">REG_1652</name>
</gene>
<feature type="transmembrane region" description="Helical" evidence="5">
    <location>
        <begin position="205"/>
        <end position="228"/>
    </location>
</feature>
<dbReference type="Gene3D" id="2.150.10.10">
    <property type="entry name" value="Serralysin-like metalloprotease, C-terminal"/>
    <property type="match status" value="2"/>
</dbReference>
<evidence type="ECO:0000313" key="7">
    <source>
        <dbReference type="Proteomes" id="UP000005726"/>
    </source>
</evidence>
<dbReference type="InterPro" id="IPR050557">
    <property type="entry name" value="RTX_toxin/Mannuronan_C5-epim"/>
</dbReference>
<feature type="transmembrane region" description="Helical" evidence="5">
    <location>
        <begin position="235"/>
        <end position="257"/>
    </location>
</feature>
<dbReference type="HOGENOM" id="CLU_276316_0_0_6"/>
<keyword evidence="7" id="KW-1185">Reference proteome</keyword>
<dbReference type="GO" id="GO:0005509">
    <property type="term" value="F:calcium ion binding"/>
    <property type="evidence" value="ECO:0007669"/>
    <property type="project" value="InterPro"/>
</dbReference>
<keyword evidence="3" id="KW-0106">Calcium</keyword>
<keyword evidence="5" id="KW-1133">Transmembrane helix</keyword>
<protein>
    <submittedName>
        <fullName evidence="6">Putative RTX-family protein</fullName>
    </submittedName>
</protein>
<reference evidence="6" key="1">
    <citation type="journal article" date="2009" name="Environ. Microbiol.">
        <title>Dynamics of genome evolution in facultative symbionts of aphids.</title>
        <authorList>
            <person name="Degnan P.H."/>
            <person name="Leonardo T.E."/>
            <person name="Cass B.N."/>
            <person name="Hurwitz B."/>
            <person name="Stern D."/>
            <person name="Gibbs R.A."/>
            <person name="Richards S."/>
            <person name="Moran N.A."/>
        </authorList>
    </citation>
    <scope>NUCLEOTIDE SEQUENCE [LARGE SCALE GENOMIC DNA]</scope>
    <source>
        <strain evidence="6">LSR1</strain>
    </source>
</reference>
<sequence length="1152" mass="127722">MTERNNQYQVEIYRVNTDQTGEMRSTLQAFQQSLKVISEAQHIKRSQNQTLWPSSRRRLDRINAGAHRLACGMQAMGYIIGIATIKKYTDMLNDVRLTPEQKEEIRFERNLALVSFGYNGITDPLPLVLSKVYPSIARQALARSMGQLPAFTHCAEKLGFKLKFAGVKFGGAGLNLLGTGFDIYQAYHAFSQISTVTDREVRQDLIVSGVFSTIGAIVGIVTSIAFMASATAAAAVAPLGVVIGLGLMLGSGIYSVVRQIEAIEKYITLDGYEKLANGWRVFWGMRPTADVQRRLAYERQKPIFLQHYKDYLFENARRKMMSNQDIDTYIYSLGDFDLQAHPFLNLVTIDTTPHGMLPRIGRRILKSGLRPEDVEPEKRKYHLKPDEIFEVEKTDEYYYTPGSIKAVDDTFNAAEWGDVITEKNHLIPNVGVTGDTSLSITERHITSVLGSSASTSFGYKNVALIDLGDGNDCGIGFANKNNIFLGGTGKKNYTGGQLHDIFYLGNKQKHVLPAPNLSSTFDGKGSDQDTLIIESKPPGISGYNVNLGTASIFYIGSNEPILAATLRNIEHIIAHAELNDTLVGDHHHNRLNGRGGNDILYGKEGNDILTLAAGFAYGGKGNDSYTILKNSQPKDVTIWLDESNGNEESTLSEDSNIILDYDVQDIDPIELSLNSHKIICLLKNPNGSKTTLYLNDAYTLSADGKELILKNKYSLLTHDGVLLDADSWPPSIKQQNGRWVLPPLPVRYVSSYDRSGEVLKNPDSEQNFIQLQQESGIITVNGHQRVLPKSMRLLLIDTGFNDSLEGDNTDNMLYSFGRGDRLKGSGGSDIYHLYHAQQTDRKIVIDNEDPRKMLDFLQLNSVTIDKLNHISKENNDIILSSAIRDPRIGSVEIRIKDFYLHDNYRHVAISDKESDRYLLDIDSEDNQVYFYRLHFDEKQGKFYCGQKQVNPQATTGNDILALSGAITLADNTFNALAGNDGIIDQSHGDRTLRGGEGNDILLAGYQQNGVKTFYGDQGDDQLYGGRENDKLFGGAGKDTLKGNGGDDDLDGGEGDDSYLYLRGDGRDFITDSGGTDKLILLGEIAESDVQLEIDGQDLRLTITPDHLHSEGSISFSDQIEQIKVGQTIYNTAQLIQAVSAFRRKEDQPIPSV</sequence>
<evidence type="ECO:0000256" key="5">
    <source>
        <dbReference type="SAM" id="Phobius"/>
    </source>
</evidence>
<accession>E0WU82</accession>
<dbReference type="PROSITE" id="PS00330">
    <property type="entry name" value="HEMOLYSIN_CALCIUM"/>
    <property type="match status" value="1"/>
</dbReference>
<dbReference type="InterPro" id="IPR018511">
    <property type="entry name" value="Hemolysin-typ_Ca-bd_CS"/>
</dbReference>
<dbReference type="EMBL" id="GL379638">
    <property type="protein sequence ID" value="EFL91437.1"/>
    <property type="molecule type" value="Genomic_DNA"/>
</dbReference>
<proteinExistence type="predicted"/>